<dbReference type="EMBL" id="BDGG01000017">
    <property type="protein sequence ID" value="GAV08413.1"/>
    <property type="molecule type" value="Genomic_DNA"/>
</dbReference>
<feature type="region of interest" description="Disordered" evidence="4">
    <location>
        <begin position="392"/>
        <end position="521"/>
    </location>
</feature>
<organism evidence="7 8">
    <name type="scientific">Ramazzottius varieornatus</name>
    <name type="common">Water bear</name>
    <name type="synonym">Tardigrade</name>
    <dbReference type="NCBI Taxonomy" id="947166"/>
    <lineage>
        <taxon>Eukaryota</taxon>
        <taxon>Metazoa</taxon>
        <taxon>Ecdysozoa</taxon>
        <taxon>Tardigrada</taxon>
        <taxon>Eutardigrada</taxon>
        <taxon>Parachela</taxon>
        <taxon>Hypsibioidea</taxon>
        <taxon>Ramazzottiidae</taxon>
        <taxon>Ramazzottius</taxon>
    </lineage>
</organism>
<feature type="region of interest" description="Disordered" evidence="4">
    <location>
        <begin position="1"/>
        <end position="41"/>
    </location>
</feature>
<feature type="domain" description="Olfactomedin-like" evidence="6">
    <location>
        <begin position="592"/>
        <end position="856"/>
    </location>
</feature>
<feature type="compositionally biased region" description="Polar residues" evidence="4">
    <location>
        <begin position="235"/>
        <end position="249"/>
    </location>
</feature>
<dbReference type="Proteomes" id="UP000186922">
    <property type="component" value="Unassembled WGS sequence"/>
</dbReference>
<dbReference type="PROSITE" id="PS51132">
    <property type="entry name" value="OLF"/>
    <property type="match status" value="1"/>
</dbReference>
<dbReference type="SMART" id="SM00284">
    <property type="entry name" value="OLF"/>
    <property type="match status" value="1"/>
</dbReference>
<keyword evidence="2" id="KW-0964">Secreted</keyword>
<dbReference type="AlphaFoldDB" id="A0A1D1W6D9"/>
<keyword evidence="5" id="KW-1133">Transmembrane helix</keyword>
<evidence type="ECO:0000256" key="2">
    <source>
        <dbReference type="ARBA" id="ARBA00022525"/>
    </source>
</evidence>
<keyword evidence="5" id="KW-0812">Transmembrane</keyword>
<dbReference type="InterPro" id="IPR003112">
    <property type="entry name" value="Olfac-like_dom"/>
</dbReference>
<feature type="compositionally biased region" description="Low complexity" evidence="4">
    <location>
        <begin position="479"/>
        <end position="494"/>
    </location>
</feature>
<dbReference type="STRING" id="947166.A0A1D1W6D9"/>
<feature type="compositionally biased region" description="Polar residues" evidence="4">
    <location>
        <begin position="499"/>
        <end position="521"/>
    </location>
</feature>
<feature type="transmembrane region" description="Helical" evidence="5">
    <location>
        <begin position="85"/>
        <end position="104"/>
    </location>
</feature>
<reference evidence="7 8" key="1">
    <citation type="journal article" date="2016" name="Nat. Commun.">
        <title>Extremotolerant tardigrade genome and improved radiotolerance of human cultured cells by tardigrade-unique protein.</title>
        <authorList>
            <person name="Hashimoto T."/>
            <person name="Horikawa D.D."/>
            <person name="Saito Y."/>
            <person name="Kuwahara H."/>
            <person name="Kozuka-Hata H."/>
            <person name="Shin-I T."/>
            <person name="Minakuchi Y."/>
            <person name="Ohishi K."/>
            <person name="Motoyama A."/>
            <person name="Aizu T."/>
            <person name="Enomoto A."/>
            <person name="Kondo K."/>
            <person name="Tanaka S."/>
            <person name="Hara Y."/>
            <person name="Koshikawa S."/>
            <person name="Sagara H."/>
            <person name="Miura T."/>
            <person name="Yokobori S."/>
            <person name="Miyagawa K."/>
            <person name="Suzuki Y."/>
            <person name="Kubo T."/>
            <person name="Oyama M."/>
            <person name="Kohara Y."/>
            <person name="Fujiyama A."/>
            <person name="Arakawa K."/>
            <person name="Katayama T."/>
            <person name="Toyoda A."/>
            <person name="Kunieda T."/>
        </authorList>
    </citation>
    <scope>NUCLEOTIDE SEQUENCE [LARGE SCALE GENOMIC DNA]</scope>
    <source>
        <strain evidence="7 8">YOKOZUNA-1</strain>
    </source>
</reference>
<comment type="subcellular location">
    <subcellularLocation>
        <location evidence="1">Secreted</location>
    </subcellularLocation>
</comment>
<feature type="compositionally biased region" description="Polar residues" evidence="4">
    <location>
        <begin position="442"/>
        <end position="459"/>
    </location>
</feature>
<dbReference type="PANTHER" id="PTHR23192">
    <property type="entry name" value="OLFACTOMEDIN-RELATED"/>
    <property type="match status" value="1"/>
</dbReference>
<dbReference type="OrthoDB" id="8626508at2759"/>
<feature type="region of interest" description="Disordered" evidence="4">
    <location>
        <begin position="157"/>
        <end position="187"/>
    </location>
</feature>
<dbReference type="Gene3D" id="1.20.5.320">
    <property type="entry name" value="6-Phosphogluconate Dehydrogenase, domain 3"/>
    <property type="match status" value="1"/>
</dbReference>
<evidence type="ECO:0000256" key="5">
    <source>
        <dbReference type="SAM" id="Phobius"/>
    </source>
</evidence>
<comment type="caution">
    <text evidence="3">Lacks conserved residue(s) required for the propagation of feature annotation.</text>
</comment>
<accession>A0A1D1W6D9</accession>
<gene>
    <name evidence="7" type="primary">RvY_18105-1</name>
    <name evidence="7" type="synonym">RvY_18105.1</name>
    <name evidence="7" type="ORF">RvY_18105</name>
</gene>
<evidence type="ECO:0000313" key="8">
    <source>
        <dbReference type="Proteomes" id="UP000186922"/>
    </source>
</evidence>
<evidence type="ECO:0000313" key="7">
    <source>
        <dbReference type="EMBL" id="GAV08413.1"/>
    </source>
</evidence>
<dbReference type="PANTHER" id="PTHR23192:SF85">
    <property type="entry name" value="GLIOMEDIN"/>
    <property type="match status" value="1"/>
</dbReference>
<evidence type="ECO:0000256" key="3">
    <source>
        <dbReference type="PROSITE-ProRule" id="PRU00446"/>
    </source>
</evidence>
<evidence type="ECO:0000259" key="6">
    <source>
        <dbReference type="PROSITE" id="PS51132"/>
    </source>
</evidence>
<comment type="caution">
    <text evidence="7">The sequence shown here is derived from an EMBL/GenBank/DDBJ whole genome shotgun (WGS) entry which is preliminary data.</text>
</comment>
<keyword evidence="5" id="KW-0472">Membrane</keyword>
<dbReference type="InterPro" id="IPR050605">
    <property type="entry name" value="Olfactomedin-like_domain"/>
</dbReference>
<feature type="compositionally biased region" description="Polar residues" evidence="4">
    <location>
        <begin position="395"/>
        <end position="416"/>
    </location>
</feature>
<feature type="region of interest" description="Disordered" evidence="4">
    <location>
        <begin position="205"/>
        <end position="249"/>
    </location>
</feature>
<name>A0A1D1W6D9_RAMVA</name>
<dbReference type="GO" id="GO:0007165">
    <property type="term" value="P:signal transduction"/>
    <property type="evidence" value="ECO:0007669"/>
    <property type="project" value="TreeGrafter"/>
</dbReference>
<evidence type="ECO:0000256" key="1">
    <source>
        <dbReference type="ARBA" id="ARBA00004613"/>
    </source>
</evidence>
<dbReference type="Pfam" id="PF02191">
    <property type="entry name" value="OLF"/>
    <property type="match status" value="1"/>
</dbReference>
<dbReference type="GO" id="GO:0005615">
    <property type="term" value="C:extracellular space"/>
    <property type="evidence" value="ECO:0007669"/>
    <property type="project" value="TreeGrafter"/>
</dbReference>
<protein>
    <recommendedName>
        <fullName evidence="6">Olfactomedin-like domain-containing protein</fullName>
    </recommendedName>
</protein>
<evidence type="ECO:0000256" key="4">
    <source>
        <dbReference type="SAM" id="MobiDB-lite"/>
    </source>
</evidence>
<proteinExistence type="predicted"/>
<sequence length="862" mass="94746">MTKNGGSRNILYNRCSNQELKRGDDDEEEEKEEMLADGKEEEDIVGSRRLRHVLTPPPAHTSPRCASSTCCLPSLSTSSSLLLKVQFALFITLLLSAIPAFYLLRREWQIQQEHLTLQMADLNDKLRLYYSELDAFANGQYADFYAEPQTMVDHLPAEDETEGESTVVKSRGQRRHVMPTQSRRTVKKRLPPGVPVISRVKVAVAASTSSPHGKGKRLVPGSQRRSSVHVGSWDQGATSTAKAPTSAQHMTDTEYVWLTSHSRIPLYALKEFCQATRAHCIQDMEAFISSPEVNIRLRGEKGEKGAAGPAGHCTCPQSASTLRRSVPHHAAAESGSNGLNKSQAVYVEGSRGPPGPRGAKGERGPPGPPGVCAIKCIDEDLLPLRSSSYWSSSSIKQQPTPSAGSSLLLSTTNNPYLAQPWPQDMSTASTPLHHPPQDPSQEHSSATHPPTDATTSSPSAGDMQLPEPPRIWQDKDVITTSTSQSASAGSDGASMVDQPISSSTTALTSQQDNAYSVSETTSRSLPYEEVLGPMVNAEDLPTPSPLPPNGLTVAHSHAASPVGPLSADTLAHGDGYSSYPTAKLGLPLRKRSCLIEAIGKPVLLRSPPVAGEQASTTAWGSVMRDAHPATAEQAAKYYLTEQFTGRQLLEYASLAHFKLFTPTFKYSLPKTFRGVGHLVYNGSFYYHVDTQPLIVKFDLATERITAKKIVEGAAYRHGHYIYNLNKNYDYMDFAADEHGLWLIYTTDHSTNAMVAHLHPLTLDVLFTRNISFSHRHMGNAFVACGIFYGLSTVHFPYSHLVLAYDLLEDRYYQPPKEALFTNPRQKSVMVDYNPHDRKLYSYDDGWPLFFPLKFTQLNVDNL</sequence>
<feature type="region of interest" description="Disordered" evidence="4">
    <location>
        <begin position="346"/>
        <end position="372"/>
    </location>
</feature>
<keyword evidence="8" id="KW-1185">Reference proteome</keyword>